<dbReference type="EMBL" id="KB468053">
    <property type="protein sequence ID" value="PCH40402.1"/>
    <property type="molecule type" value="Genomic_DNA"/>
</dbReference>
<evidence type="ECO:0000313" key="1">
    <source>
        <dbReference type="EMBL" id="PCH40402.1"/>
    </source>
</evidence>
<accession>A0A2H3JDS6</accession>
<dbReference type="AlphaFoldDB" id="A0A2H3JDS6"/>
<reference evidence="1 2" key="1">
    <citation type="journal article" date="2012" name="Science">
        <title>The Paleozoic origin of enzymatic lignin decomposition reconstructed from 31 fungal genomes.</title>
        <authorList>
            <person name="Floudas D."/>
            <person name="Binder M."/>
            <person name="Riley R."/>
            <person name="Barry K."/>
            <person name="Blanchette R.A."/>
            <person name="Henrissat B."/>
            <person name="Martinez A.T."/>
            <person name="Otillar R."/>
            <person name="Spatafora J.W."/>
            <person name="Yadav J.S."/>
            <person name="Aerts A."/>
            <person name="Benoit I."/>
            <person name="Boyd A."/>
            <person name="Carlson A."/>
            <person name="Copeland A."/>
            <person name="Coutinho P.M."/>
            <person name="de Vries R.P."/>
            <person name="Ferreira P."/>
            <person name="Findley K."/>
            <person name="Foster B."/>
            <person name="Gaskell J."/>
            <person name="Glotzer D."/>
            <person name="Gorecki P."/>
            <person name="Heitman J."/>
            <person name="Hesse C."/>
            <person name="Hori C."/>
            <person name="Igarashi K."/>
            <person name="Jurgens J.A."/>
            <person name="Kallen N."/>
            <person name="Kersten P."/>
            <person name="Kohler A."/>
            <person name="Kuees U."/>
            <person name="Kumar T.K.A."/>
            <person name="Kuo A."/>
            <person name="LaButti K."/>
            <person name="Larrondo L.F."/>
            <person name="Lindquist E."/>
            <person name="Ling A."/>
            <person name="Lombard V."/>
            <person name="Lucas S."/>
            <person name="Lundell T."/>
            <person name="Martin R."/>
            <person name="McLaughlin D.J."/>
            <person name="Morgenstern I."/>
            <person name="Morin E."/>
            <person name="Murat C."/>
            <person name="Nagy L.G."/>
            <person name="Nolan M."/>
            <person name="Ohm R.A."/>
            <person name="Patyshakuliyeva A."/>
            <person name="Rokas A."/>
            <person name="Ruiz-Duenas F.J."/>
            <person name="Sabat G."/>
            <person name="Salamov A."/>
            <person name="Samejima M."/>
            <person name="Schmutz J."/>
            <person name="Slot J.C."/>
            <person name="St John F."/>
            <person name="Stenlid J."/>
            <person name="Sun H."/>
            <person name="Sun S."/>
            <person name="Syed K."/>
            <person name="Tsang A."/>
            <person name="Wiebenga A."/>
            <person name="Young D."/>
            <person name="Pisabarro A."/>
            <person name="Eastwood D.C."/>
            <person name="Martin F."/>
            <person name="Cullen D."/>
            <person name="Grigoriev I.V."/>
            <person name="Hibbett D.S."/>
        </authorList>
    </citation>
    <scope>NUCLEOTIDE SEQUENCE [LARGE SCALE GENOMIC DNA]</scope>
    <source>
        <strain evidence="1 2">MD-104</strain>
    </source>
</reference>
<dbReference type="Proteomes" id="UP000218811">
    <property type="component" value="Unassembled WGS sequence"/>
</dbReference>
<evidence type="ECO:0000313" key="2">
    <source>
        <dbReference type="Proteomes" id="UP000218811"/>
    </source>
</evidence>
<organism evidence="1 2">
    <name type="scientific">Wolfiporia cocos (strain MD-104)</name>
    <name type="common">Brown rot fungus</name>
    <dbReference type="NCBI Taxonomy" id="742152"/>
    <lineage>
        <taxon>Eukaryota</taxon>
        <taxon>Fungi</taxon>
        <taxon>Dikarya</taxon>
        <taxon>Basidiomycota</taxon>
        <taxon>Agaricomycotina</taxon>
        <taxon>Agaricomycetes</taxon>
        <taxon>Polyporales</taxon>
        <taxon>Phaeolaceae</taxon>
        <taxon>Wolfiporia</taxon>
    </lineage>
</organism>
<gene>
    <name evidence="1" type="ORF">WOLCODRAFT_150437</name>
</gene>
<proteinExistence type="predicted"/>
<protein>
    <submittedName>
        <fullName evidence="1">Uncharacterized protein</fullName>
    </submittedName>
</protein>
<sequence>MVQLRDVTNALAPVMDVQPILSDFVRLESILMGPRPDVPEELRHVHAEYANVMRDIRAKLANFLTNIMAVHNNLSTVLDAIDATAQPV</sequence>
<name>A0A2H3JDS6_WOLCO</name>
<keyword evidence="2" id="KW-1185">Reference proteome</keyword>